<keyword evidence="2" id="KW-1185">Reference proteome</keyword>
<evidence type="ECO:0000313" key="2">
    <source>
        <dbReference type="Proteomes" id="UP000315289"/>
    </source>
</evidence>
<reference evidence="1 2" key="1">
    <citation type="journal article" date="2019" name="Front. Microbiol.">
        <title>Ammonia Oxidation by the Arctic Terrestrial Thaumarchaeote Candidatus Nitrosocosmicus arcticus Is Stimulated by Increasing Temperatures.</title>
        <authorList>
            <person name="Alves R.J.E."/>
            <person name="Kerou M."/>
            <person name="Zappe A."/>
            <person name="Bittner R."/>
            <person name="Abby S.S."/>
            <person name="Schmidt H.A."/>
            <person name="Pfeifer K."/>
            <person name="Schleper C."/>
        </authorList>
    </citation>
    <scope>NUCLEOTIDE SEQUENCE [LARGE SCALE GENOMIC DNA]</scope>
    <source>
        <strain evidence="1 2">Kfb</strain>
    </source>
</reference>
<proteinExistence type="predicted"/>
<dbReference type="EMBL" id="VOAH01000015">
    <property type="protein sequence ID" value="TVP39489.1"/>
    <property type="molecule type" value="Genomic_DNA"/>
</dbReference>
<accession>A0A557SSA8</accession>
<dbReference type="OrthoDB" id="6053at2157"/>
<protein>
    <submittedName>
        <fullName evidence="1">Uncharacterized protein</fullName>
    </submittedName>
</protein>
<name>A0A557SSA8_9ARCH</name>
<dbReference type="Proteomes" id="UP000315289">
    <property type="component" value="Unassembled WGS sequence"/>
</dbReference>
<sequence length="182" mass="21272">MEILEEKTLAKQIFKKYSVNPRNWNFIISTNSIRDGFFDANVTNSDESWQLKIDSIYKPSPIITGTKLDIDPIKMKKTFDEDIIPFGYRKIDPPMFMNMFRKISEEHEMLSKKNTDYINRELTLMLNSMDPTVPTKGTDYLYGPFLYTNKNLIGKSSYHDIVSEKLASNIKKKIKERYPGYG</sequence>
<gene>
    <name evidence="1" type="ORF">NARC_150083</name>
</gene>
<dbReference type="RefSeq" id="WP_144733771.1">
    <property type="nucleotide sequence ID" value="NZ_ML675590.1"/>
</dbReference>
<comment type="caution">
    <text evidence="1">The sequence shown here is derived from an EMBL/GenBank/DDBJ whole genome shotgun (WGS) entry which is preliminary data.</text>
</comment>
<evidence type="ECO:0000313" key="1">
    <source>
        <dbReference type="EMBL" id="TVP39489.1"/>
    </source>
</evidence>
<organism evidence="1 2">
    <name type="scientific">Candidatus Nitrosocosmicus arcticus</name>
    <dbReference type="NCBI Taxonomy" id="2035267"/>
    <lineage>
        <taxon>Archaea</taxon>
        <taxon>Nitrososphaerota</taxon>
        <taxon>Nitrososphaeria</taxon>
        <taxon>Nitrososphaerales</taxon>
        <taxon>Nitrososphaeraceae</taxon>
        <taxon>Candidatus Nitrosocosmicus</taxon>
    </lineage>
</organism>
<dbReference type="AlphaFoldDB" id="A0A557SSA8"/>